<dbReference type="EMBL" id="DXFT01000067">
    <property type="protein sequence ID" value="HIX03147.1"/>
    <property type="molecule type" value="Genomic_DNA"/>
</dbReference>
<dbReference type="Proteomes" id="UP000824202">
    <property type="component" value="Unassembled WGS sequence"/>
</dbReference>
<dbReference type="Gene3D" id="3.30.70.790">
    <property type="entry name" value="UreE, C-terminal domain"/>
    <property type="match status" value="1"/>
</dbReference>
<comment type="caution">
    <text evidence="2">The sequence shown here is derived from an EMBL/GenBank/DDBJ whole genome shotgun (WGS) entry which is preliminary data.</text>
</comment>
<evidence type="ECO:0000313" key="3">
    <source>
        <dbReference type="Proteomes" id="UP000824202"/>
    </source>
</evidence>
<dbReference type="Pfam" id="PF09413">
    <property type="entry name" value="DUF2007"/>
    <property type="match status" value="1"/>
</dbReference>
<accession>A0A9D2ABV1</accession>
<reference evidence="2" key="2">
    <citation type="submission" date="2021-04" db="EMBL/GenBank/DDBJ databases">
        <authorList>
            <person name="Gilroy R."/>
        </authorList>
    </citation>
    <scope>NUCLEOTIDE SEQUENCE</scope>
    <source>
        <strain evidence="2">23274</strain>
    </source>
</reference>
<dbReference type="SUPFAM" id="SSF54913">
    <property type="entry name" value="GlnB-like"/>
    <property type="match status" value="1"/>
</dbReference>
<dbReference type="InterPro" id="IPR018551">
    <property type="entry name" value="DUF2007"/>
</dbReference>
<dbReference type="InterPro" id="IPR011322">
    <property type="entry name" value="N-reg_PII-like_a/b"/>
</dbReference>
<proteinExistence type="predicted"/>
<reference evidence="2" key="1">
    <citation type="journal article" date="2021" name="PeerJ">
        <title>Extensive microbial diversity within the chicken gut microbiome revealed by metagenomics and culture.</title>
        <authorList>
            <person name="Gilroy R."/>
            <person name="Ravi A."/>
            <person name="Getino M."/>
            <person name="Pursley I."/>
            <person name="Horton D.L."/>
            <person name="Alikhan N.F."/>
            <person name="Baker D."/>
            <person name="Gharbi K."/>
            <person name="Hall N."/>
            <person name="Watson M."/>
            <person name="Adriaenssens E.M."/>
            <person name="Foster-Nyarko E."/>
            <person name="Jarju S."/>
            <person name="Secka A."/>
            <person name="Antonio M."/>
            <person name="Oren A."/>
            <person name="Chaudhuri R.R."/>
            <person name="La Ragione R."/>
            <person name="Hildebrand F."/>
            <person name="Pallen M.J."/>
        </authorList>
    </citation>
    <scope>NUCLEOTIDE SEQUENCE</scope>
    <source>
        <strain evidence="2">23274</strain>
    </source>
</reference>
<feature type="domain" description="DUF2007" evidence="1">
    <location>
        <begin position="4"/>
        <end position="64"/>
    </location>
</feature>
<name>A0A9D2ABV1_9BACT</name>
<gene>
    <name evidence="2" type="ORF">H9863_03400</name>
</gene>
<organism evidence="2 3">
    <name type="scientific">Candidatus Odoribacter faecigallinarum</name>
    <dbReference type="NCBI Taxonomy" id="2838706"/>
    <lineage>
        <taxon>Bacteria</taxon>
        <taxon>Pseudomonadati</taxon>
        <taxon>Bacteroidota</taxon>
        <taxon>Bacteroidia</taxon>
        <taxon>Bacteroidales</taxon>
        <taxon>Odoribacteraceae</taxon>
        <taxon>Odoribacter</taxon>
    </lineage>
</organism>
<protein>
    <submittedName>
        <fullName evidence="2">DUF2007 domain-containing protein</fullName>
    </submittedName>
</protein>
<evidence type="ECO:0000313" key="2">
    <source>
        <dbReference type="EMBL" id="HIX03147.1"/>
    </source>
</evidence>
<sequence length="67" mass="7723">MNNWIAVFETSQLYQAEMVKDILADNGVEAVVLNQQDSSYKFGDIRVMVREEVKEQAVEIIKSIRCE</sequence>
<dbReference type="AlphaFoldDB" id="A0A9D2ABV1"/>
<evidence type="ECO:0000259" key="1">
    <source>
        <dbReference type="Pfam" id="PF09413"/>
    </source>
</evidence>